<dbReference type="SUPFAM" id="SSF52540">
    <property type="entry name" value="P-loop containing nucleoside triphosphate hydrolases"/>
    <property type="match status" value="1"/>
</dbReference>
<name>A0ABT6MQP8_9GAMM</name>
<keyword evidence="1" id="KW-0547">Nucleotide-binding</keyword>
<dbReference type="InterPro" id="IPR003593">
    <property type="entry name" value="AAA+_ATPase"/>
</dbReference>
<dbReference type="SUPFAM" id="SSF46689">
    <property type="entry name" value="Homeodomain-like"/>
    <property type="match status" value="1"/>
</dbReference>
<dbReference type="RefSeq" id="WP_280942136.1">
    <property type="nucleotide sequence ID" value="NZ_JARYGX010000016.1"/>
</dbReference>
<dbReference type="Pfam" id="PF20161">
    <property type="entry name" value="VpsR"/>
    <property type="match status" value="1"/>
</dbReference>
<comment type="caution">
    <text evidence="7">The sequence shown here is derived from an EMBL/GenBank/DDBJ whole genome shotgun (WGS) entry which is preliminary data.</text>
</comment>
<keyword evidence="8" id="KW-1185">Reference proteome</keyword>
<accession>A0ABT6MQP8</accession>
<dbReference type="PANTHER" id="PTHR32071:SF120">
    <property type="entry name" value="TRANSCRIPTIONAL REGULATOR-RELATED"/>
    <property type="match status" value="1"/>
</dbReference>
<evidence type="ECO:0000256" key="2">
    <source>
        <dbReference type="ARBA" id="ARBA00022840"/>
    </source>
</evidence>
<feature type="domain" description="Sigma-54 factor interaction" evidence="6">
    <location>
        <begin position="154"/>
        <end position="383"/>
    </location>
</feature>
<evidence type="ECO:0000259" key="6">
    <source>
        <dbReference type="PROSITE" id="PS50045"/>
    </source>
</evidence>
<dbReference type="Gene3D" id="1.10.10.60">
    <property type="entry name" value="Homeodomain-like"/>
    <property type="match status" value="1"/>
</dbReference>
<dbReference type="InterPro" id="IPR045343">
    <property type="entry name" value="VpsR"/>
</dbReference>
<dbReference type="Proteomes" id="UP001160550">
    <property type="component" value="Unassembled WGS sequence"/>
</dbReference>
<reference evidence="7" key="2">
    <citation type="submission" date="2023-04" db="EMBL/GenBank/DDBJ databases">
        <authorList>
            <person name="Sun J.-Q."/>
        </authorList>
    </citation>
    <scope>NUCLEOTIDE SEQUENCE</scope>
    <source>
        <strain evidence="7">CC-YY355</strain>
    </source>
</reference>
<evidence type="ECO:0000313" key="8">
    <source>
        <dbReference type="Proteomes" id="UP001160550"/>
    </source>
</evidence>
<sequence>MSQPETRTLVHLQPHLFDDGGLLEDDLRGIGWQVAATVAVARLQHDQLPQPGAPGVGLLDLRGVADADAAALAGDPALLQALAHPALEWVAVLQVRQPDCEALGRLVHGYCRDYVVHPCEPGTLSVVLGHALGMARLPGGLVSTCPEVEPIAGMVGASEVMRRLAQRIRKAARSEAPVFLAGETGTGKELAAAAIHRQSRRGGMPFVAINCGAIPHSLMQSELFGYERGAFTGAVQRKLGRVEQADGGTLFLDEIADLPMESQSALLRFLEEGSIERLGGRESIRVDARIVSATHVDLQAAVAEGRFRADLYHRLRVIELRMPALRERGGDIAMIAQHALQRHAGEVPSRPKGFKACALRAMQGYPWPGNVRELINRVREAMVMAEGCYISARDLQLEDGEPPPCGGVTIELARREGERAAIERALARNDQRVGPAADELGISRVTLYRLMLRHGLHEARPEARWSRLAVVKGGREKA</sequence>
<dbReference type="InterPro" id="IPR009057">
    <property type="entry name" value="Homeodomain-like_sf"/>
</dbReference>
<dbReference type="SMART" id="SM00382">
    <property type="entry name" value="AAA"/>
    <property type="match status" value="1"/>
</dbReference>
<evidence type="ECO:0000256" key="1">
    <source>
        <dbReference type="ARBA" id="ARBA00022741"/>
    </source>
</evidence>
<dbReference type="InterPro" id="IPR002078">
    <property type="entry name" value="Sigma_54_int"/>
</dbReference>
<keyword evidence="4" id="KW-0238">DNA-binding</keyword>
<dbReference type="PANTHER" id="PTHR32071">
    <property type="entry name" value="TRANSCRIPTIONAL REGULATORY PROTEIN"/>
    <property type="match status" value="1"/>
</dbReference>
<evidence type="ECO:0000256" key="4">
    <source>
        <dbReference type="ARBA" id="ARBA00023125"/>
    </source>
</evidence>
<proteinExistence type="predicted"/>
<reference evidence="7" key="1">
    <citation type="journal article" date="2007" name="Int. J. Syst. Evol. Microbiol.">
        <title>Luteimonas composti sp. nov., a moderately thermophilic bacterium isolated from food waste.</title>
        <authorList>
            <person name="Young C.C."/>
            <person name="Kampfer P."/>
            <person name="Chen W.M."/>
            <person name="Yen W.S."/>
            <person name="Arun A.B."/>
            <person name="Lai W.A."/>
            <person name="Shen F.T."/>
            <person name="Rekha P.D."/>
            <person name="Lin K.Y."/>
            <person name="Chou J.H."/>
        </authorList>
    </citation>
    <scope>NUCLEOTIDE SEQUENCE</scope>
    <source>
        <strain evidence="7">CC-YY355</strain>
    </source>
</reference>
<gene>
    <name evidence="7" type="ORF">QF205_07490</name>
</gene>
<dbReference type="PROSITE" id="PS50045">
    <property type="entry name" value="SIGMA54_INTERACT_4"/>
    <property type="match status" value="1"/>
</dbReference>
<organism evidence="7 8">
    <name type="scientific">Luteimonas composti</name>
    <dbReference type="NCBI Taxonomy" id="398257"/>
    <lineage>
        <taxon>Bacteria</taxon>
        <taxon>Pseudomonadati</taxon>
        <taxon>Pseudomonadota</taxon>
        <taxon>Gammaproteobacteria</taxon>
        <taxon>Lysobacterales</taxon>
        <taxon>Lysobacteraceae</taxon>
        <taxon>Luteimonas</taxon>
    </lineage>
</organism>
<keyword evidence="3" id="KW-0805">Transcription regulation</keyword>
<dbReference type="Pfam" id="PF25601">
    <property type="entry name" value="AAA_lid_14"/>
    <property type="match status" value="1"/>
</dbReference>
<keyword evidence="2" id="KW-0067">ATP-binding</keyword>
<dbReference type="PROSITE" id="PS00676">
    <property type="entry name" value="SIGMA54_INTERACT_2"/>
    <property type="match status" value="1"/>
</dbReference>
<dbReference type="InterPro" id="IPR058031">
    <property type="entry name" value="AAA_lid_NorR"/>
</dbReference>
<dbReference type="PROSITE" id="PS00688">
    <property type="entry name" value="SIGMA54_INTERACT_3"/>
    <property type="match status" value="1"/>
</dbReference>
<protein>
    <submittedName>
        <fullName evidence="7">Sigma 54-interacting transcriptional regulator</fullName>
    </submittedName>
</protein>
<keyword evidence="5" id="KW-0804">Transcription</keyword>
<evidence type="ECO:0000256" key="3">
    <source>
        <dbReference type="ARBA" id="ARBA00023015"/>
    </source>
</evidence>
<dbReference type="InterPro" id="IPR025943">
    <property type="entry name" value="Sigma_54_int_dom_ATP-bd_2"/>
</dbReference>
<evidence type="ECO:0000313" key="7">
    <source>
        <dbReference type="EMBL" id="MDH7452924.1"/>
    </source>
</evidence>
<dbReference type="InterPro" id="IPR025944">
    <property type="entry name" value="Sigma_54_int_dom_CS"/>
</dbReference>
<dbReference type="Pfam" id="PF02954">
    <property type="entry name" value="HTH_8"/>
    <property type="match status" value="1"/>
</dbReference>
<dbReference type="InterPro" id="IPR027417">
    <property type="entry name" value="P-loop_NTPase"/>
</dbReference>
<dbReference type="Pfam" id="PF00158">
    <property type="entry name" value="Sigma54_activat"/>
    <property type="match status" value="1"/>
</dbReference>
<dbReference type="InterPro" id="IPR002197">
    <property type="entry name" value="HTH_Fis"/>
</dbReference>
<evidence type="ECO:0000256" key="5">
    <source>
        <dbReference type="ARBA" id="ARBA00023163"/>
    </source>
</evidence>
<dbReference type="CDD" id="cd00009">
    <property type="entry name" value="AAA"/>
    <property type="match status" value="1"/>
</dbReference>
<dbReference type="EMBL" id="JARYGX010000016">
    <property type="protein sequence ID" value="MDH7452924.1"/>
    <property type="molecule type" value="Genomic_DNA"/>
</dbReference>
<dbReference type="Gene3D" id="1.10.8.60">
    <property type="match status" value="1"/>
</dbReference>
<dbReference type="Gene3D" id="3.40.50.300">
    <property type="entry name" value="P-loop containing nucleotide triphosphate hydrolases"/>
    <property type="match status" value="1"/>
</dbReference>